<feature type="compositionally biased region" description="Polar residues" evidence="1">
    <location>
        <begin position="99"/>
        <end position="109"/>
    </location>
</feature>
<comment type="caution">
    <text evidence="2">The sequence shown here is derived from an EMBL/GenBank/DDBJ whole genome shotgun (WGS) entry which is preliminary data.</text>
</comment>
<gene>
    <name evidence="2" type="ORF">IWQ62_005172</name>
</gene>
<reference evidence="2" key="1">
    <citation type="submission" date="2022-07" db="EMBL/GenBank/DDBJ databases">
        <title>Phylogenomic reconstructions and comparative analyses of Kickxellomycotina fungi.</title>
        <authorList>
            <person name="Reynolds N.K."/>
            <person name="Stajich J.E."/>
            <person name="Barry K."/>
            <person name="Grigoriev I.V."/>
            <person name="Crous P."/>
            <person name="Smith M.E."/>
        </authorList>
    </citation>
    <scope>NUCLEOTIDE SEQUENCE</scope>
    <source>
        <strain evidence="2">RSA 1196</strain>
    </source>
</reference>
<feature type="region of interest" description="Disordered" evidence="1">
    <location>
        <begin position="88"/>
        <end position="109"/>
    </location>
</feature>
<keyword evidence="3" id="KW-1185">Reference proteome</keyword>
<feature type="compositionally biased region" description="Basic residues" evidence="1">
    <location>
        <begin position="1"/>
        <end position="12"/>
    </location>
</feature>
<name>A0A9W8ARH6_9FUNG</name>
<evidence type="ECO:0000256" key="1">
    <source>
        <dbReference type="SAM" id="MobiDB-lite"/>
    </source>
</evidence>
<protein>
    <submittedName>
        <fullName evidence="2">Uncharacterized protein</fullName>
    </submittedName>
</protein>
<dbReference type="OrthoDB" id="2555515at2759"/>
<dbReference type="EMBL" id="JANBPY010002012">
    <property type="protein sequence ID" value="KAJ1957061.1"/>
    <property type="molecule type" value="Genomic_DNA"/>
</dbReference>
<organism evidence="2 3">
    <name type="scientific">Dispira parvispora</name>
    <dbReference type="NCBI Taxonomy" id="1520584"/>
    <lineage>
        <taxon>Eukaryota</taxon>
        <taxon>Fungi</taxon>
        <taxon>Fungi incertae sedis</taxon>
        <taxon>Zoopagomycota</taxon>
        <taxon>Kickxellomycotina</taxon>
        <taxon>Dimargaritomycetes</taxon>
        <taxon>Dimargaritales</taxon>
        <taxon>Dimargaritaceae</taxon>
        <taxon>Dispira</taxon>
    </lineage>
</organism>
<feature type="region of interest" description="Disordered" evidence="1">
    <location>
        <begin position="1"/>
        <end position="42"/>
    </location>
</feature>
<evidence type="ECO:0000313" key="2">
    <source>
        <dbReference type="EMBL" id="KAJ1957061.1"/>
    </source>
</evidence>
<accession>A0A9W8ARH6</accession>
<dbReference type="AlphaFoldDB" id="A0A9W8ARH6"/>
<feature type="region of interest" description="Disordered" evidence="1">
    <location>
        <begin position="214"/>
        <end position="256"/>
    </location>
</feature>
<proteinExistence type="predicted"/>
<feature type="region of interest" description="Disordered" evidence="1">
    <location>
        <begin position="142"/>
        <end position="163"/>
    </location>
</feature>
<sequence>MPKSTHSRRASRPTRVLPQRQVRTSDKALPSRPANPQVIPDTPVPLLNNRFYRELLIHSGHSHTCAAHYEDPEQSYYQKLLESLAQLSQSTAQSSTETGSNSSTRPLPQYETWSITTNGSPESGASSAPMTLRSTRARLRLLPQRLTSYSSGRGSKRTKPEDVRDNVYEHIHRRYELVEKKSRNRDLELAAHALYRAQVDRERKHHLLLNHVQPVGNHRSSSPAWPNSKPPLSPSGADAKQEQKSPDSSPVRVLRSRAILPQDLDLRQSEFKLPPSWLKRHKRSW</sequence>
<dbReference type="Proteomes" id="UP001150925">
    <property type="component" value="Unassembled WGS sequence"/>
</dbReference>
<evidence type="ECO:0000313" key="3">
    <source>
        <dbReference type="Proteomes" id="UP001150925"/>
    </source>
</evidence>
<feature type="compositionally biased region" description="Low complexity" evidence="1">
    <location>
        <begin position="88"/>
        <end position="98"/>
    </location>
</feature>